<dbReference type="Proteomes" id="UP000076503">
    <property type="component" value="Unassembled WGS sequence"/>
</dbReference>
<dbReference type="InterPro" id="IPR001322">
    <property type="entry name" value="Lamin_tail_dom"/>
</dbReference>
<dbReference type="NCBIfam" id="NF033681">
    <property type="entry name" value="ExeM_NucH_DNase"/>
    <property type="match status" value="1"/>
</dbReference>
<dbReference type="InterPro" id="IPR036691">
    <property type="entry name" value="Endo/exonu/phosph_ase_sf"/>
</dbReference>
<evidence type="ECO:0000313" key="3">
    <source>
        <dbReference type="EMBL" id="KZN45573.1"/>
    </source>
</evidence>
<dbReference type="CDD" id="cd10283">
    <property type="entry name" value="MnuA_DNase1-like"/>
    <property type="match status" value="1"/>
</dbReference>
<dbReference type="AlphaFoldDB" id="A0A162A7X6"/>
<dbReference type="PROSITE" id="PS51841">
    <property type="entry name" value="LTD"/>
    <property type="match status" value="1"/>
</dbReference>
<keyword evidence="1" id="KW-0732">Signal</keyword>
<name>A0A162A7X6_9GAMM</name>
<dbReference type="PANTHER" id="PTHR42834">
    <property type="entry name" value="ENDONUCLEASE/EXONUCLEASE/PHOSPHATASE FAMILY PROTEIN (AFU_ORTHOLOGUE AFUA_3G09210)"/>
    <property type="match status" value="1"/>
</dbReference>
<feature type="domain" description="LTD" evidence="2">
    <location>
        <begin position="10"/>
        <end position="126"/>
    </location>
</feature>
<dbReference type="GO" id="GO:0003824">
    <property type="term" value="F:catalytic activity"/>
    <property type="evidence" value="ECO:0007669"/>
    <property type="project" value="InterPro"/>
</dbReference>
<dbReference type="EMBL" id="AUXZ01000129">
    <property type="protein sequence ID" value="KZN45573.1"/>
    <property type="molecule type" value="Genomic_DNA"/>
</dbReference>
<proteinExistence type="predicted"/>
<gene>
    <name evidence="3" type="ORF">N476_25450</name>
</gene>
<dbReference type="Pfam" id="PF03372">
    <property type="entry name" value="Exo_endo_phos"/>
    <property type="match status" value="1"/>
</dbReference>
<feature type="chain" id="PRO_5007830966" description="LTD domain-containing protein" evidence="1">
    <location>
        <begin position="21"/>
        <end position="866"/>
    </location>
</feature>
<comment type="caution">
    <text evidence="3">The sequence shown here is derived from an EMBL/GenBank/DDBJ whole genome shotgun (WGS) entry which is preliminary data.</text>
</comment>
<organism evidence="3 4">
    <name type="scientific">Pseudoalteromonas luteoviolacea H33</name>
    <dbReference type="NCBI Taxonomy" id="1365251"/>
    <lineage>
        <taxon>Bacteria</taxon>
        <taxon>Pseudomonadati</taxon>
        <taxon>Pseudomonadota</taxon>
        <taxon>Gammaproteobacteria</taxon>
        <taxon>Alteromonadales</taxon>
        <taxon>Pseudoalteromonadaceae</taxon>
        <taxon>Pseudoalteromonas</taxon>
    </lineage>
</organism>
<reference evidence="3 4" key="1">
    <citation type="submission" date="2013-07" db="EMBL/GenBank/DDBJ databases">
        <title>Comparative Genomic and Metabolomic Analysis of Twelve Strains of Pseudoalteromonas luteoviolacea.</title>
        <authorList>
            <person name="Vynne N.G."/>
            <person name="Mansson M."/>
            <person name="Gram L."/>
        </authorList>
    </citation>
    <scope>NUCLEOTIDE SEQUENCE [LARGE SCALE GENOMIC DNA]</scope>
    <source>
        <strain evidence="3 4">H33</strain>
    </source>
</reference>
<dbReference type="OrthoDB" id="9800417at2"/>
<sequence length="866" mass="95467">MFKKSLIASAIACFLIPAHAEVLISEYVEGSSYNKAIEIYNNNETEVDLSNYRLQFYFNGNTTAGTSISLEGMLAGKQTHVLVHARASEELRLKAQQQKDGSWFNGDDAIVLTNNGVVVDSIGQIGVDPGSSWSDQGVSTKDKTLIRFASVATGDVVADDEFVPSVQWEALPKDDFSNIGFHNSTDPTEPPALECDLNNTLISTIQGDGAQSTLVGEQVEIQGVVTASLVRDDQMKGFFIQEEALDQDDNPLTSEGIFVSHQDLSIVEGQVLKLAGTVRESYGQTQISSVTGLVTCGTDAVISADITIPTELGLEAYEGMFVNITNELVVNDTYGLKRYGEVKLGSERLFQGTQVALPGEAANEIERLNITKEITLDDGSSQQNPEVIPYPSPELDAYNTLRLGDKVSSIEGVIGYGFSQYRIHPTVAPNFISYNSRTDAPQIEKQGNLRLASMNVLNFFNGDGLGRGFPTERGADSVEEFERQKAKLISAIIRLDADVIGLLELENDGFGETSAIAELANVLTNADSNNTYDYVNFGTDNVGTDAIMSGIIYRTNKVKEVGTPAFTDAVPFDYGNRPPVVQSFEDISTTDVFNVVVAHLRSKGSCSKAEGLDQDQSDGQGCWNQTRVTAVNELHAWLSSNPTSVVDEDTVILGDFNAYNMEDPISQMTTNGYANLRNVINGDATSYSYVFKGRLGSLDHAFASDSMTQKVLGVADWHINADEPVALDYNTEYKSDKHQQSLYAEHAYRSSDHDPIVIDIQTQDPYPVIEGTIDNIYGWFWWQRTSIEVPEGYNNLEVTIEGQGEADLYLRHKRKPRFHKFDCRPYLWGSNEKCIINDVEEGIWHIGLRGFLPYRNVTLNYKIVRN</sequence>
<evidence type="ECO:0000313" key="4">
    <source>
        <dbReference type="Proteomes" id="UP000076503"/>
    </source>
</evidence>
<dbReference type="PATRIC" id="fig|1365251.3.peg.4772"/>
<dbReference type="SUPFAM" id="SSF56219">
    <property type="entry name" value="DNase I-like"/>
    <property type="match status" value="1"/>
</dbReference>
<dbReference type="CDD" id="cd04486">
    <property type="entry name" value="YhcR_OBF_like"/>
    <property type="match status" value="1"/>
</dbReference>
<dbReference type="Gene3D" id="3.60.10.10">
    <property type="entry name" value="Endonuclease/exonuclease/phosphatase"/>
    <property type="match status" value="1"/>
</dbReference>
<evidence type="ECO:0000256" key="1">
    <source>
        <dbReference type="SAM" id="SignalP"/>
    </source>
</evidence>
<dbReference type="PANTHER" id="PTHR42834:SF1">
    <property type="entry name" value="ENDONUCLEASE_EXONUCLEASE_PHOSPHATASE FAMILY PROTEIN (AFU_ORTHOLOGUE AFUA_3G09210)"/>
    <property type="match status" value="1"/>
</dbReference>
<dbReference type="InterPro" id="IPR047971">
    <property type="entry name" value="ExeM-like"/>
</dbReference>
<dbReference type="Gene3D" id="2.60.120.380">
    <property type="match status" value="1"/>
</dbReference>
<dbReference type="RefSeq" id="WP_063363916.1">
    <property type="nucleotide sequence ID" value="NZ_AUXZ01000129.1"/>
</dbReference>
<dbReference type="Pfam" id="PF00932">
    <property type="entry name" value="LTD"/>
    <property type="match status" value="1"/>
</dbReference>
<accession>A0A162A7X6</accession>
<dbReference type="InterPro" id="IPR005135">
    <property type="entry name" value="Endo/exonuclease/phosphatase"/>
</dbReference>
<evidence type="ECO:0000259" key="2">
    <source>
        <dbReference type="PROSITE" id="PS51841"/>
    </source>
</evidence>
<protein>
    <recommendedName>
        <fullName evidence="2">LTD domain-containing protein</fullName>
    </recommendedName>
</protein>
<feature type="signal peptide" evidence="1">
    <location>
        <begin position="1"/>
        <end position="20"/>
    </location>
</feature>